<dbReference type="PANTHER" id="PTHR30037">
    <property type="entry name" value="DNA-3-METHYLADENINE GLYCOSYLASE 1"/>
    <property type="match status" value="1"/>
</dbReference>
<dbReference type="Proteomes" id="UP000502998">
    <property type="component" value="Chromosome"/>
</dbReference>
<dbReference type="GO" id="GO:0006284">
    <property type="term" value="P:base-excision repair"/>
    <property type="evidence" value="ECO:0007669"/>
    <property type="project" value="InterPro"/>
</dbReference>
<feature type="binding site" evidence="1">
    <location>
        <position position="4"/>
    </location>
    <ligand>
        <name>Zn(2+)</name>
        <dbReference type="ChEBI" id="CHEBI:29105"/>
    </ligand>
</feature>
<dbReference type="InterPro" id="IPR005019">
    <property type="entry name" value="Adenine_glyco"/>
</dbReference>
<dbReference type="KEGG" id="esg:EsVE80_16550"/>
<evidence type="ECO:0000313" key="3">
    <source>
        <dbReference type="Proteomes" id="UP000502998"/>
    </source>
</evidence>
<dbReference type="RefSeq" id="WP_173103325.1">
    <property type="nucleotide sequence ID" value="NZ_AP022822.1"/>
</dbReference>
<dbReference type="Pfam" id="PF03352">
    <property type="entry name" value="Adenine_glyco"/>
    <property type="match status" value="1"/>
</dbReference>
<organism evidence="2 3">
    <name type="scientific">Enterococcus saigonensis</name>
    <dbReference type="NCBI Taxonomy" id="1805431"/>
    <lineage>
        <taxon>Bacteria</taxon>
        <taxon>Bacillati</taxon>
        <taxon>Bacillota</taxon>
        <taxon>Bacilli</taxon>
        <taxon>Lactobacillales</taxon>
        <taxon>Enterococcaceae</taxon>
        <taxon>Enterococcus</taxon>
    </lineage>
</organism>
<dbReference type="InterPro" id="IPR052891">
    <property type="entry name" value="DNA-3mA_glycosylase"/>
</dbReference>
<keyword evidence="1" id="KW-0479">Metal-binding</keyword>
<dbReference type="EMBL" id="AP022822">
    <property type="protein sequence ID" value="BCA86132.1"/>
    <property type="molecule type" value="Genomic_DNA"/>
</dbReference>
<gene>
    <name evidence="2" type="primary">tag</name>
    <name evidence="2" type="ORF">EsVE80_16550</name>
</gene>
<keyword evidence="1" id="KW-0862">Zinc</keyword>
<feature type="binding site" evidence="1">
    <location>
        <position position="180"/>
    </location>
    <ligand>
        <name>Zn(2+)</name>
        <dbReference type="ChEBI" id="CHEBI:29105"/>
    </ligand>
</feature>
<evidence type="ECO:0000313" key="2">
    <source>
        <dbReference type="EMBL" id="BCA86132.1"/>
    </source>
</evidence>
<dbReference type="Gene3D" id="1.10.340.30">
    <property type="entry name" value="Hypothetical protein, domain 2"/>
    <property type="match status" value="1"/>
</dbReference>
<name>A0A679IJ54_9ENTE</name>
<evidence type="ECO:0000256" key="1">
    <source>
        <dbReference type="PIRSR" id="PIRSR605019-1"/>
    </source>
</evidence>
<accession>A0A679IJ54</accession>
<reference evidence="2 3" key="1">
    <citation type="submission" date="2020-02" db="EMBL/GenBank/DDBJ databases">
        <title>Characterization of vanA genotype vancomycin-resistant Enterococcus saigonensis VE80.</title>
        <authorList>
            <person name="Harada T."/>
            <person name="Motooka D."/>
            <person name="Nakamura S."/>
            <person name="Yamamoto Y."/>
            <person name="Kawahara R."/>
            <person name="Kawatsu K."/>
        </authorList>
    </citation>
    <scope>NUCLEOTIDE SEQUENCE [LARGE SCALE GENOMIC DNA]</scope>
    <source>
        <strain evidence="2 3">VE80</strain>
    </source>
</reference>
<feature type="binding site" evidence="1">
    <location>
        <position position="176"/>
    </location>
    <ligand>
        <name>Zn(2+)</name>
        <dbReference type="ChEBI" id="CHEBI:29105"/>
    </ligand>
</feature>
<dbReference type="GO" id="GO:0008725">
    <property type="term" value="F:DNA-3-methyladenine glycosylase activity"/>
    <property type="evidence" value="ECO:0007669"/>
    <property type="project" value="InterPro"/>
</dbReference>
<dbReference type="PANTHER" id="PTHR30037:SF4">
    <property type="entry name" value="DNA-3-METHYLADENINE GLYCOSYLASE I"/>
    <property type="match status" value="1"/>
</dbReference>
<keyword evidence="3" id="KW-1185">Reference proteome</keyword>
<feature type="binding site" evidence="1">
    <location>
        <position position="18"/>
    </location>
    <ligand>
        <name>Zn(2+)</name>
        <dbReference type="ChEBI" id="CHEBI:29105"/>
    </ligand>
</feature>
<protein>
    <submittedName>
        <fullName evidence="2">DNA-3-methyladenine glycosylase I</fullName>
    </submittedName>
</protein>
<dbReference type="AlphaFoldDB" id="A0A679IJ54"/>
<proteinExistence type="predicted"/>
<sequence length="196" mass="22942">MKRCEWANKGNQAMKEYHDTVWGVAEYNDQRLFRKLILDINQAGLSWQTILNKSDAFEVAYESFNIEKVANFDEKKVTELLENAGIIRNRLKINAAIINAKCVLEIQHEWGSFSNYLWHFVEGKPIVHHFNKSEEIPTRTELSDEITKDLKKRGFKFVGSTIIYAFLQAIGIVNDHLVTCFRYEEVQNKTKNQQRK</sequence>
<dbReference type="InterPro" id="IPR011257">
    <property type="entry name" value="DNA_glycosylase"/>
</dbReference>
<dbReference type="GO" id="GO:0046872">
    <property type="term" value="F:metal ion binding"/>
    <property type="evidence" value="ECO:0007669"/>
    <property type="project" value="UniProtKB-KW"/>
</dbReference>
<dbReference type="SUPFAM" id="SSF48150">
    <property type="entry name" value="DNA-glycosylase"/>
    <property type="match status" value="1"/>
</dbReference>